<keyword evidence="1" id="KW-0812">Transmembrane</keyword>
<name>A0ABN1FID9_9HYPH</name>
<evidence type="ECO:0000256" key="1">
    <source>
        <dbReference type="SAM" id="Phobius"/>
    </source>
</evidence>
<keyword evidence="1" id="KW-1133">Transmembrane helix</keyword>
<keyword evidence="1" id="KW-0472">Membrane</keyword>
<keyword evidence="3" id="KW-1185">Reference proteome</keyword>
<dbReference type="RefSeq" id="WP_343800373.1">
    <property type="nucleotide sequence ID" value="NZ_BAAADE010000001.1"/>
</dbReference>
<feature type="transmembrane region" description="Helical" evidence="1">
    <location>
        <begin position="38"/>
        <end position="58"/>
    </location>
</feature>
<feature type="transmembrane region" description="Helical" evidence="1">
    <location>
        <begin position="12"/>
        <end position="32"/>
    </location>
</feature>
<evidence type="ECO:0000313" key="2">
    <source>
        <dbReference type="EMBL" id="GAA0591444.1"/>
    </source>
</evidence>
<comment type="caution">
    <text evidence="2">The sequence shown here is derived from an EMBL/GenBank/DDBJ whole genome shotgun (WGS) entry which is preliminary data.</text>
</comment>
<dbReference type="Proteomes" id="UP001424441">
    <property type="component" value="Unassembled WGS sequence"/>
</dbReference>
<proteinExistence type="predicted"/>
<sequence length="68" mass="7210">MTANKPWYLSRTIWASMVALLYPAGNLLGMPVGVVEQATLVDALMQLAAASAGIFAIIGRMKATSRIS</sequence>
<reference evidence="2 3" key="1">
    <citation type="journal article" date="2019" name="Int. J. Syst. Evol. Microbiol.">
        <title>The Global Catalogue of Microorganisms (GCM) 10K type strain sequencing project: providing services to taxonomists for standard genome sequencing and annotation.</title>
        <authorList>
            <consortium name="The Broad Institute Genomics Platform"/>
            <consortium name="The Broad Institute Genome Sequencing Center for Infectious Disease"/>
            <person name="Wu L."/>
            <person name="Ma J."/>
        </authorList>
    </citation>
    <scope>NUCLEOTIDE SEQUENCE [LARGE SCALE GENOMIC DNA]</scope>
    <source>
        <strain evidence="2 3">JCM 15115</strain>
    </source>
</reference>
<evidence type="ECO:0000313" key="3">
    <source>
        <dbReference type="Proteomes" id="UP001424441"/>
    </source>
</evidence>
<organism evidence="2 3">
    <name type="scientific">Paenochrobactrum glaciei</name>
    <dbReference type="NCBI Taxonomy" id="486407"/>
    <lineage>
        <taxon>Bacteria</taxon>
        <taxon>Pseudomonadati</taxon>
        <taxon>Pseudomonadota</taxon>
        <taxon>Alphaproteobacteria</taxon>
        <taxon>Hyphomicrobiales</taxon>
        <taxon>Brucellaceae</taxon>
        <taxon>Paenochrobactrum</taxon>
    </lineage>
</organism>
<evidence type="ECO:0008006" key="4">
    <source>
        <dbReference type="Google" id="ProtNLM"/>
    </source>
</evidence>
<accession>A0ABN1FID9</accession>
<dbReference type="EMBL" id="BAAADE010000001">
    <property type="protein sequence ID" value="GAA0591444.1"/>
    <property type="molecule type" value="Genomic_DNA"/>
</dbReference>
<protein>
    <recommendedName>
        <fullName evidence="4">Holin</fullName>
    </recommendedName>
</protein>
<gene>
    <name evidence="2" type="ORF">GCM10008943_03090</name>
</gene>